<dbReference type="SMART" id="SM00347">
    <property type="entry name" value="HTH_MARR"/>
    <property type="match status" value="1"/>
</dbReference>
<accession>A0A809R6J2</accession>
<dbReference type="GO" id="GO:0003677">
    <property type="term" value="F:DNA binding"/>
    <property type="evidence" value="ECO:0007669"/>
    <property type="project" value="UniProtKB-KW"/>
</dbReference>
<dbReference type="GO" id="GO:0006950">
    <property type="term" value="P:response to stress"/>
    <property type="evidence" value="ECO:0007669"/>
    <property type="project" value="TreeGrafter"/>
</dbReference>
<dbReference type="InterPro" id="IPR036390">
    <property type="entry name" value="WH_DNA-bd_sf"/>
</dbReference>
<dbReference type="PANTHER" id="PTHR33164">
    <property type="entry name" value="TRANSCRIPTIONAL REGULATOR, MARR FAMILY"/>
    <property type="match status" value="1"/>
</dbReference>
<dbReference type="KEGG" id="ddz:DSYM_06240"/>
<evidence type="ECO:0000256" key="1">
    <source>
        <dbReference type="ARBA" id="ARBA00023015"/>
    </source>
</evidence>
<dbReference type="PROSITE" id="PS50995">
    <property type="entry name" value="HTH_MARR_2"/>
    <property type="match status" value="1"/>
</dbReference>
<dbReference type="InterPro" id="IPR036388">
    <property type="entry name" value="WH-like_DNA-bd_sf"/>
</dbReference>
<protein>
    <submittedName>
        <fullName evidence="5">Multiple antibiotic resistance protein</fullName>
    </submittedName>
</protein>
<evidence type="ECO:0000256" key="3">
    <source>
        <dbReference type="ARBA" id="ARBA00023163"/>
    </source>
</evidence>
<feature type="domain" description="HTH marR-type" evidence="4">
    <location>
        <begin position="26"/>
        <end position="160"/>
    </location>
</feature>
<dbReference type="Gene3D" id="1.10.10.10">
    <property type="entry name" value="Winged helix-like DNA-binding domain superfamily/Winged helix DNA-binding domain"/>
    <property type="match status" value="1"/>
</dbReference>
<proteinExistence type="predicted"/>
<dbReference type="Proteomes" id="UP000662914">
    <property type="component" value="Chromosome"/>
</dbReference>
<keyword evidence="2" id="KW-0238">DNA-binding</keyword>
<name>A0A809R6J2_9PROT</name>
<dbReference type="Pfam" id="PF01047">
    <property type="entry name" value="MarR"/>
    <property type="match status" value="1"/>
</dbReference>
<dbReference type="PRINTS" id="PR00598">
    <property type="entry name" value="HTHMARR"/>
</dbReference>
<evidence type="ECO:0000256" key="2">
    <source>
        <dbReference type="ARBA" id="ARBA00023125"/>
    </source>
</evidence>
<keyword evidence="1" id="KW-0805">Transcription regulation</keyword>
<dbReference type="InterPro" id="IPR023187">
    <property type="entry name" value="Tscrpt_reg_MarR-type_CS"/>
</dbReference>
<keyword evidence="3" id="KW-0804">Transcription</keyword>
<reference evidence="5" key="1">
    <citation type="journal article" name="DNA Res.">
        <title>The physiological potential of anammox bacteria as revealed by their core genome structure.</title>
        <authorList>
            <person name="Okubo T."/>
            <person name="Toyoda A."/>
            <person name="Fukuhara K."/>
            <person name="Uchiyama I."/>
            <person name="Harigaya Y."/>
            <person name="Kuroiwa M."/>
            <person name="Suzuki T."/>
            <person name="Murakami Y."/>
            <person name="Suwa Y."/>
            <person name="Takami H."/>
        </authorList>
    </citation>
    <scope>NUCLEOTIDE SEQUENCE</scope>
    <source>
        <strain evidence="5">317325-3</strain>
    </source>
</reference>
<dbReference type="PROSITE" id="PS01117">
    <property type="entry name" value="HTH_MARR_1"/>
    <property type="match status" value="1"/>
</dbReference>
<evidence type="ECO:0000259" key="4">
    <source>
        <dbReference type="PROSITE" id="PS50995"/>
    </source>
</evidence>
<sequence length="168" mass="19417">MVQDFAYFERGIDRISRQLPGMPRDRVVLNRLFFSVFKELDELYNRHLEEHGLNTSSFLAMVMLISCEENRLNPRDLSNALVASRTNVTRLTDELVGAGWVARNPSIEDRRRVDLSLTAAGRELILGVLPKVWLLIERQWADFSADEIVAFDLLLRKMQRSLSRIKDA</sequence>
<evidence type="ECO:0000313" key="5">
    <source>
        <dbReference type="EMBL" id="BBO19925.1"/>
    </source>
</evidence>
<dbReference type="InterPro" id="IPR039422">
    <property type="entry name" value="MarR/SlyA-like"/>
</dbReference>
<dbReference type="PANTHER" id="PTHR33164:SF101">
    <property type="entry name" value="TRANSCRIPTIONAL REPRESSOR MPRA"/>
    <property type="match status" value="1"/>
</dbReference>
<gene>
    <name evidence="5" type="ORF">DSYM_06240</name>
</gene>
<organism evidence="5 6">
    <name type="scientific">Candidatus Desulfobacillus denitrificans</name>
    <dbReference type="NCBI Taxonomy" id="2608985"/>
    <lineage>
        <taxon>Bacteria</taxon>
        <taxon>Pseudomonadati</taxon>
        <taxon>Pseudomonadota</taxon>
        <taxon>Betaproteobacteria</taxon>
        <taxon>Candidatus Desulfobacillus</taxon>
    </lineage>
</organism>
<dbReference type="EMBL" id="AP021857">
    <property type="protein sequence ID" value="BBO19925.1"/>
    <property type="molecule type" value="Genomic_DNA"/>
</dbReference>
<dbReference type="InterPro" id="IPR000835">
    <property type="entry name" value="HTH_MarR-typ"/>
</dbReference>
<dbReference type="AlphaFoldDB" id="A0A809R6J2"/>
<dbReference type="GO" id="GO:0003700">
    <property type="term" value="F:DNA-binding transcription factor activity"/>
    <property type="evidence" value="ECO:0007669"/>
    <property type="project" value="InterPro"/>
</dbReference>
<evidence type="ECO:0000313" key="6">
    <source>
        <dbReference type="Proteomes" id="UP000662914"/>
    </source>
</evidence>
<dbReference type="SUPFAM" id="SSF46785">
    <property type="entry name" value="Winged helix' DNA-binding domain"/>
    <property type="match status" value="1"/>
</dbReference>